<feature type="compositionally biased region" description="Polar residues" evidence="1">
    <location>
        <begin position="65"/>
        <end position="74"/>
    </location>
</feature>
<reference evidence="3 4" key="1">
    <citation type="submission" date="2019-01" db="EMBL/GenBank/DDBJ databases">
        <title>Genome Assembly of Collichthys lucidus.</title>
        <authorList>
            <person name="Cai M."/>
            <person name="Xiao S."/>
        </authorList>
    </citation>
    <scope>NUCLEOTIDE SEQUENCE [LARGE SCALE GENOMIC DNA]</scope>
    <source>
        <strain evidence="3">JT15FE1705JMU</strain>
        <tissue evidence="3">Muscle</tissue>
    </source>
</reference>
<dbReference type="Proteomes" id="UP000298787">
    <property type="component" value="Chromosome 1"/>
</dbReference>
<feature type="region of interest" description="Disordered" evidence="1">
    <location>
        <begin position="88"/>
        <end position="109"/>
    </location>
</feature>
<proteinExistence type="predicted"/>
<accession>A0A4U5TYB0</accession>
<keyword evidence="2" id="KW-0732">Signal</keyword>
<sequence length="109" mass="11602">MFVKTLRIQAVLSPLTLLRGLTMEIIETVSPEPERPTQSGDLISARTDIKQVCFSERDPPDCRSGSPSLGRSLNPSLSAAAAAIKNMSKEKTGMSQDCGAPVQSLGQDA</sequence>
<evidence type="ECO:0000256" key="2">
    <source>
        <dbReference type="SAM" id="SignalP"/>
    </source>
</evidence>
<evidence type="ECO:0000256" key="1">
    <source>
        <dbReference type="SAM" id="MobiDB-lite"/>
    </source>
</evidence>
<protein>
    <submittedName>
        <fullName evidence="3">Uncharacterized protein</fullName>
    </submittedName>
</protein>
<dbReference type="AlphaFoldDB" id="A0A4U5TYB0"/>
<feature type="signal peptide" evidence="2">
    <location>
        <begin position="1"/>
        <end position="20"/>
    </location>
</feature>
<name>A0A4U5TYB0_COLLU</name>
<feature type="region of interest" description="Disordered" evidence="1">
    <location>
        <begin position="55"/>
        <end position="74"/>
    </location>
</feature>
<evidence type="ECO:0000313" key="3">
    <source>
        <dbReference type="EMBL" id="TKS66298.1"/>
    </source>
</evidence>
<feature type="chain" id="PRO_5020822003" evidence="2">
    <location>
        <begin position="21"/>
        <end position="109"/>
    </location>
</feature>
<gene>
    <name evidence="3" type="ORF">D9C73_000354</name>
</gene>
<organism evidence="3 4">
    <name type="scientific">Collichthys lucidus</name>
    <name type="common">Big head croaker</name>
    <name type="synonym">Sciaena lucida</name>
    <dbReference type="NCBI Taxonomy" id="240159"/>
    <lineage>
        <taxon>Eukaryota</taxon>
        <taxon>Metazoa</taxon>
        <taxon>Chordata</taxon>
        <taxon>Craniata</taxon>
        <taxon>Vertebrata</taxon>
        <taxon>Euteleostomi</taxon>
        <taxon>Actinopterygii</taxon>
        <taxon>Neopterygii</taxon>
        <taxon>Teleostei</taxon>
        <taxon>Neoteleostei</taxon>
        <taxon>Acanthomorphata</taxon>
        <taxon>Eupercaria</taxon>
        <taxon>Sciaenidae</taxon>
        <taxon>Collichthys</taxon>
    </lineage>
</organism>
<evidence type="ECO:0000313" key="4">
    <source>
        <dbReference type="Proteomes" id="UP000298787"/>
    </source>
</evidence>
<dbReference type="EMBL" id="CM014078">
    <property type="protein sequence ID" value="TKS66298.1"/>
    <property type="molecule type" value="Genomic_DNA"/>
</dbReference>
<keyword evidence="4" id="KW-1185">Reference proteome</keyword>